<keyword evidence="2" id="KW-0812">Transmembrane</keyword>
<evidence type="ECO:0000256" key="1">
    <source>
        <dbReference type="SAM" id="MobiDB-lite"/>
    </source>
</evidence>
<feature type="region of interest" description="Disordered" evidence="1">
    <location>
        <begin position="426"/>
        <end position="547"/>
    </location>
</feature>
<feature type="compositionally biased region" description="Basic residues" evidence="1">
    <location>
        <begin position="518"/>
        <end position="529"/>
    </location>
</feature>
<protein>
    <submittedName>
        <fullName evidence="3">Uncharacterized protein</fullName>
    </submittedName>
</protein>
<feature type="compositionally biased region" description="Low complexity" evidence="1">
    <location>
        <begin position="536"/>
        <end position="547"/>
    </location>
</feature>
<organism evidence="3 4">
    <name type="scientific">Ridgeia piscesae</name>
    <name type="common">Tubeworm</name>
    <dbReference type="NCBI Taxonomy" id="27915"/>
    <lineage>
        <taxon>Eukaryota</taxon>
        <taxon>Metazoa</taxon>
        <taxon>Spiralia</taxon>
        <taxon>Lophotrochozoa</taxon>
        <taxon>Annelida</taxon>
        <taxon>Polychaeta</taxon>
        <taxon>Sedentaria</taxon>
        <taxon>Canalipalpata</taxon>
        <taxon>Sabellida</taxon>
        <taxon>Siboglinidae</taxon>
        <taxon>Ridgeia</taxon>
    </lineage>
</organism>
<keyword evidence="2" id="KW-0472">Membrane</keyword>
<reference evidence="3" key="1">
    <citation type="journal article" date="2023" name="Mol. Biol. Evol.">
        <title>Third-Generation Sequencing Reveals the Adaptive Role of the Epigenome in Three Deep-Sea Polychaetes.</title>
        <authorList>
            <person name="Perez M."/>
            <person name="Aroh O."/>
            <person name="Sun Y."/>
            <person name="Lan Y."/>
            <person name="Juniper S.K."/>
            <person name="Young C.R."/>
            <person name="Angers B."/>
            <person name="Qian P.Y."/>
        </authorList>
    </citation>
    <scope>NUCLEOTIDE SEQUENCE</scope>
    <source>
        <strain evidence="3">R07B-5</strain>
    </source>
</reference>
<comment type="caution">
    <text evidence="3">The sequence shown here is derived from an EMBL/GenBank/DDBJ whole genome shotgun (WGS) entry which is preliminary data.</text>
</comment>
<gene>
    <name evidence="3" type="ORF">NP493_876g01017</name>
</gene>
<dbReference type="EMBL" id="JAODUO010000876">
    <property type="protein sequence ID" value="KAK2173429.1"/>
    <property type="molecule type" value="Genomic_DNA"/>
</dbReference>
<dbReference type="Proteomes" id="UP001209878">
    <property type="component" value="Unassembled WGS sequence"/>
</dbReference>
<evidence type="ECO:0000256" key="2">
    <source>
        <dbReference type="SAM" id="Phobius"/>
    </source>
</evidence>
<evidence type="ECO:0000313" key="4">
    <source>
        <dbReference type="Proteomes" id="UP001209878"/>
    </source>
</evidence>
<name>A0AAD9KLP5_RIDPI</name>
<feature type="region of interest" description="Disordered" evidence="1">
    <location>
        <begin position="1"/>
        <end position="31"/>
    </location>
</feature>
<keyword evidence="4" id="KW-1185">Reference proteome</keyword>
<sequence>MDQSGSEVEHSFFRPTDSPAPTRFNHHVSAHGAEKYNSPTYTMSYSSRLTDQVIVPKLYGHTIVSEERARLIVARVGRGTYNTEMYFGEPFQPSYRQPYRPAHMCSRAPSDGFEHVVGRPLCQFPSYFVDVIVSRLITPIKRTYRHPTQKTETCRLLPKRSDPDERRERIERIQRPTTVTRNRKCCALAGDPALLKYEHVRFSQNVARVNTVRLDEILARLRASTVSSRKDRGQCKRSNDSAECTQKIDLALERVFVPASRLLRFCMGSEDSCCDLVTPTEEKPCENIYPCLRVIVAVIKDGDTVADNATLYDSYTTIYYQPKEGSCSLYTCGTTYDESKKTTDAFRSQYGDVGSSIDCYYKPGDTEIALRWRRSNSFFIEMTILSLALIAAGSAITSYAYWKQARINSGDDLKVKLVDDVNKALSGHAQTPAKSPPTDLSVEAPTSHDEEKSPKSPKSPKSARRHKSEQGASGSGHSEHHRKLGRVHADLEALPEGSSQVLHAPAASSDHGSDDGRKHKRKGKKSKKARDHEPESLTPETTTSDIV</sequence>
<feature type="transmembrane region" description="Helical" evidence="2">
    <location>
        <begin position="378"/>
        <end position="402"/>
    </location>
</feature>
<dbReference type="AlphaFoldDB" id="A0AAD9KLP5"/>
<accession>A0AAD9KLP5</accession>
<evidence type="ECO:0000313" key="3">
    <source>
        <dbReference type="EMBL" id="KAK2173429.1"/>
    </source>
</evidence>
<proteinExistence type="predicted"/>
<keyword evidence="2" id="KW-1133">Transmembrane helix</keyword>